<protein>
    <submittedName>
        <fullName evidence="3">Epimerase</fullName>
    </submittedName>
</protein>
<dbReference type="SUPFAM" id="SSF51658">
    <property type="entry name" value="Xylose isomerase-like"/>
    <property type="match status" value="1"/>
</dbReference>
<comment type="caution">
    <text evidence="3">The sequence shown here is derived from an EMBL/GenBank/DDBJ whole genome shotgun (WGS) entry which is preliminary data.</text>
</comment>
<dbReference type="Proteomes" id="UP001156666">
    <property type="component" value="Unassembled WGS sequence"/>
</dbReference>
<name>A0AA37STW6_9BACT</name>
<evidence type="ECO:0000313" key="3">
    <source>
        <dbReference type="EMBL" id="GLR20182.1"/>
    </source>
</evidence>
<evidence type="ECO:0000313" key="4">
    <source>
        <dbReference type="Proteomes" id="UP001156666"/>
    </source>
</evidence>
<reference evidence="3" key="2">
    <citation type="submission" date="2023-01" db="EMBL/GenBank/DDBJ databases">
        <title>Draft genome sequence of Portibacter lacus strain NBRC 108769.</title>
        <authorList>
            <person name="Sun Q."/>
            <person name="Mori K."/>
        </authorList>
    </citation>
    <scope>NUCLEOTIDE SEQUENCE</scope>
    <source>
        <strain evidence="3">NBRC 108769</strain>
    </source>
</reference>
<feature type="domain" description="Xylose isomerase-like TIM barrel" evidence="2">
    <location>
        <begin position="19"/>
        <end position="242"/>
    </location>
</feature>
<organism evidence="3 4">
    <name type="scientific">Portibacter lacus</name>
    <dbReference type="NCBI Taxonomy" id="1099794"/>
    <lineage>
        <taxon>Bacteria</taxon>
        <taxon>Pseudomonadati</taxon>
        <taxon>Bacteroidota</taxon>
        <taxon>Saprospiria</taxon>
        <taxon>Saprospirales</taxon>
        <taxon>Haliscomenobacteraceae</taxon>
        <taxon>Portibacter</taxon>
    </lineage>
</organism>
<evidence type="ECO:0000259" key="2">
    <source>
        <dbReference type="Pfam" id="PF01261"/>
    </source>
</evidence>
<sequence length="294" mass="32861">MNIAIHNWMRAEPLESTIKRISSLGYDQIEIQGTPELYDPAVVKPLLDKYNIKCWGSVTLMLEDRNLLAKDKAQREMSIQYVIDIVKMVKALGGSVISLVPSTVGKIIPEGTPDEDWEIAVESVKKIYEVSEQEGILIGIEPINRFETYFINRGDQALALAEAVGPNCGVCLDAFHMNIEEDNSADAIRRVGSRLVNFHVADNNRMAPGMGTINWSEIISTLQEIGYDKTLSMEFCPPLDRTPANPYPNSVEENPEGLSPEQKKFLEDHGSSAVKEEFYTMLTKKSLETIKPLV</sequence>
<dbReference type="AlphaFoldDB" id="A0AA37STW6"/>
<dbReference type="InterPro" id="IPR036237">
    <property type="entry name" value="Xyl_isomerase-like_sf"/>
</dbReference>
<dbReference type="Pfam" id="PF01261">
    <property type="entry name" value="AP_endonuc_2"/>
    <property type="match status" value="1"/>
</dbReference>
<dbReference type="PANTHER" id="PTHR12110:SF21">
    <property type="entry name" value="XYLOSE ISOMERASE-LIKE TIM BARREL DOMAIN-CONTAINING PROTEIN"/>
    <property type="match status" value="1"/>
</dbReference>
<accession>A0AA37STW6</accession>
<dbReference type="PANTHER" id="PTHR12110">
    <property type="entry name" value="HYDROXYPYRUVATE ISOMERASE"/>
    <property type="match status" value="1"/>
</dbReference>
<reference evidence="3" key="1">
    <citation type="journal article" date="2014" name="Int. J. Syst. Evol. Microbiol.">
        <title>Complete genome sequence of Corynebacterium casei LMG S-19264T (=DSM 44701T), isolated from a smear-ripened cheese.</title>
        <authorList>
            <consortium name="US DOE Joint Genome Institute (JGI-PGF)"/>
            <person name="Walter F."/>
            <person name="Albersmeier A."/>
            <person name="Kalinowski J."/>
            <person name="Ruckert C."/>
        </authorList>
    </citation>
    <scope>NUCLEOTIDE SEQUENCE</scope>
    <source>
        <strain evidence="3">NBRC 108769</strain>
    </source>
</reference>
<dbReference type="RefSeq" id="WP_235295019.1">
    <property type="nucleotide sequence ID" value="NZ_BSOH01000037.1"/>
</dbReference>
<dbReference type="Gene3D" id="3.20.20.150">
    <property type="entry name" value="Divalent-metal-dependent TIM barrel enzymes"/>
    <property type="match status" value="1"/>
</dbReference>
<dbReference type="InterPro" id="IPR050312">
    <property type="entry name" value="IolE/XylAMocC-like"/>
</dbReference>
<gene>
    <name evidence="3" type="ORF">GCM10007940_47980</name>
</gene>
<evidence type="ECO:0000256" key="1">
    <source>
        <dbReference type="SAM" id="MobiDB-lite"/>
    </source>
</evidence>
<dbReference type="InterPro" id="IPR013022">
    <property type="entry name" value="Xyl_isomerase-like_TIM-brl"/>
</dbReference>
<dbReference type="EMBL" id="BSOH01000037">
    <property type="protein sequence ID" value="GLR20182.1"/>
    <property type="molecule type" value="Genomic_DNA"/>
</dbReference>
<feature type="region of interest" description="Disordered" evidence="1">
    <location>
        <begin position="242"/>
        <end position="262"/>
    </location>
</feature>
<keyword evidence="4" id="KW-1185">Reference proteome</keyword>
<proteinExistence type="predicted"/>